<gene>
    <name evidence="3" type="ORF">Zmor_021362</name>
</gene>
<dbReference type="EMBL" id="JALNTZ010000006">
    <property type="protein sequence ID" value="KAJ3649632.1"/>
    <property type="molecule type" value="Genomic_DNA"/>
</dbReference>
<dbReference type="Gene3D" id="3.50.50.60">
    <property type="entry name" value="FAD/NAD(P)-binding domain"/>
    <property type="match status" value="1"/>
</dbReference>
<dbReference type="InterPro" id="IPR036188">
    <property type="entry name" value="FAD/NAD-bd_sf"/>
</dbReference>
<organism evidence="3 4">
    <name type="scientific">Zophobas morio</name>
    <dbReference type="NCBI Taxonomy" id="2755281"/>
    <lineage>
        <taxon>Eukaryota</taxon>
        <taxon>Metazoa</taxon>
        <taxon>Ecdysozoa</taxon>
        <taxon>Arthropoda</taxon>
        <taxon>Hexapoda</taxon>
        <taxon>Insecta</taxon>
        <taxon>Pterygota</taxon>
        <taxon>Neoptera</taxon>
        <taxon>Endopterygota</taxon>
        <taxon>Coleoptera</taxon>
        <taxon>Polyphaga</taxon>
        <taxon>Cucujiformia</taxon>
        <taxon>Tenebrionidae</taxon>
        <taxon>Zophobas</taxon>
    </lineage>
</organism>
<dbReference type="InterPro" id="IPR002937">
    <property type="entry name" value="Amino_oxidase"/>
</dbReference>
<dbReference type="Gene3D" id="3.90.660.10">
    <property type="match status" value="1"/>
</dbReference>
<dbReference type="PANTHER" id="PTHR10742:SF398">
    <property type="entry name" value="AMINE OXIDASE DOMAIN-CONTAINING PROTEIN-RELATED"/>
    <property type="match status" value="1"/>
</dbReference>
<feature type="chain" id="PRO_5041342592" description="Amine oxidase domain-containing protein" evidence="1">
    <location>
        <begin position="22"/>
        <end position="495"/>
    </location>
</feature>
<accession>A0AA38I8I4</accession>
<keyword evidence="4" id="KW-1185">Reference proteome</keyword>
<name>A0AA38I8I4_9CUCU</name>
<reference evidence="3" key="1">
    <citation type="journal article" date="2023" name="G3 (Bethesda)">
        <title>Whole genome assemblies of Zophobas morio and Tenebrio molitor.</title>
        <authorList>
            <person name="Kaur S."/>
            <person name="Stinson S.A."/>
            <person name="diCenzo G.C."/>
        </authorList>
    </citation>
    <scope>NUCLEOTIDE SEQUENCE</scope>
    <source>
        <strain evidence="3">QUZm001</strain>
    </source>
</reference>
<dbReference type="AlphaFoldDB" id="A0AA38I8I4"/>
<dbReference type="PRINTS" id="PR00419">
    <property type="entry name" value="ADXRDTASE"/>
</dbReference>
<evidence type="ECO:0000256" key="1">
    <source>
        <dbReference type="SAM" id="SignalP"/>
    </source>
</evidence>
<sequence length="495" mass="55339">MMSRLVYLFLFLVYNFNIALAKNPSVIIVGAGPSGIAAATKLLENSVTNITILEAEDRIGGRIHTVEFGDTFVDLGAEYCHGEKGNIVFTLANNLGLLEHSDPLSSENNKIYDSKGSAIDSELALELKSTLNTYDDVDTTGNASLGDAFLKKYNVTVLKKYTNEEQNLEVATDAIKMLQDLIVMHEGSFTWQQPAAGRHYTACEGDQALTWKRGGYRIILDILMKSYPNPDQKLPIDDKILLTKKVNKVIWNDNGVVVRCSDNSSFTADHVIVTTSVGVLEKNKASLFEPSLPKEKLNAIEATGFNGIMKIIIRYPQKWWKDDDVNFFFLWRKRDLFKIIDEFPDGPRKDGVSWASFISAIVKVPNNANVFVVWVSGELVPEIEKVSEDVLLRGCNYVIKKFLGKDYNVTDADKILRSQWNTNPNFLGTYSYEKVGYFKEDFSYQAQLAEPLVDNKGKPIVLFAGEATHPTLYSTVHGAISSGLREAGRIMDLKK</sequence>
<proteinExistence type="predicted"/>
<dbReference type="Proteomes" id="UP001168821">
    <property type="component" value="Unassembled WGS sequence"/>
</dbReference>
<comment type="caution">
    <text evidence="3">The sequence shown here is derived from an EMBL/GenBank/DDBJ whole genome shotgun (WGS) entry which is preliminary data.</text>
</comment>
<feature type="signal peptide" evidence="1">
    <location>
        <begin position="1"/>
        <end position="21"/>
    </location>
</feature>
<keyword evidence="1" id="KW-0732">Signal</keyword>
<evidence type="ECO:0000313" key="4">
    <source>
        <dbReference type="Proteomes" id="UP001168821"/>
    </source>
</evidence>
<dbReference type="PANTHER" id="PTHR10742">
    <property type="entry name" value="FLAVIN MONOAMINE OXIDASE"/>
    <property type="match status" value="1"/>
</dbReference>
<dbReference type="InterPro" id="IPR050281">
    <property type="entry name" value="Flavin_monoamine_oxidase"/>
</dbReference>
<dbReference type="SUPFAM" id="SSF51905">
    <property type="entry name" value="FAD/NAD(P)-binding domain"/>
    <property type="match status" value="1"/>
</dbReference>
<evidence type="ECO:0000259" key="2">
    <source>
        <dbReference type="Pfam" id="PF01593"/>
    </source>
</evidence>
<dbReference type="Pfam" id="PF01593">
    <property type="entry name" value="Amino_oxidase"/>
    <property type="match status" value="1"/>
</dbReference>
<evidence type="ECO:0000313" key="3">
    <source>
        <dbReference type="EMBL" id="KAJ3649632.1"/>
    </source>
</evidence>
<dbReference type="SUPFAM" id="SSF54373">
    <property type="entry name" value="FAD-linked reductases, C-terminal domain"/>
    <property type="match status" value="1"/>
</dbReference>
<dbReference type="GO" id="GO:0046592">
    <property type="term" value="F:polyamine oxidase activity"/>
    <property type="evidence" value="ECO:0007669"/>
    <property type="project" value="TreeGrafter"/>
</dbReference>
<feature type="domain" description="Amine oxidase" evidence="2">
    <location>
        <begin position="34"/>
        <end position="491"/>
    </location>
</feature>
<protein>
    <recommendedName>
        <fullName evidence="2">Amine oxidase domain-containing protein</fullName>
    </recommendedName>
</protein>